<name>A0A4Y7QJ68_9AGAM</name>
<dbReference type="VEuPathDB" id="FungiDB:BD410DRAFT_783345"/>
<keyword evidence="1" id="KW-0472">Membrane</keyword>
<evidence type="ECO:0000256" key="1">
    <source>
        <dbReference type="SAM" id="Phobius"/>
    </source>
</evidence>
<keyword evidence="3" id="KW-1185">Reference proteome</keyword>
<dbReference type="Proteomes" id="UP000294933">
    <property type="component" value="Unassembled WGS sequence"/>
</dbReference>
<keyword evidence="1" id="KW-0812">Transmembrane</keyword>
<evidence type="ECO:0000313" key="2">
    <source>
        <dbReference type="EMBL" id="TDL27152.1"/>
    </source>
</evidence>
<gene>
    <name evidence="2" type="ORF">BD410DRAFT_783345</name>
</gene>
<organism evidence="2 3">
    <name type="scientific">Rickenella mellea</name>
    <dbReference type="NCBI Taxonomy" id="50990"/>
    <lineage>
        <taxon>Eukaryota</taxon>
        <taxon>Fungi</taxon>
        <taxon>Dikarya</taxon>
        <taxon>Basidiomycota</taxon>
        <taxon>Agaricomycotina</taxon>
        <taxon>Agaricomycetes</taxon>
        <taxon>Hymenochaetales</taxon>
        <taxon>Rickenellaceae</taxon>
        <taxon>Rickenella</taxon>
    </lineage>
</organism>
<feature type="transmembrane region" description="Helical" evidence="1">
    <location>
        <begin position="28"/>
        <end position="53"/>
    </location>
</feature>
<accession>A0A4Y7QJ68</accession>
<dbReference type="AlphaFoldDB" id="A0A4Y7QJ68"/>
<proteinExistence type="predicted"/>
<reference evidence="2 3" key="1">
    <citation type="submission" date="2018-06" db="EMBL/GenBank/DDBJ databases">
        <title>A transcriptomic atlas of mushroom development highlights an independent origin of complex multicellularity.</title>
        <authorList>
            <consortium name="DOE Joint Genome Institute"/>
            <person name="Krizsan K."/>
            <person name="Almasi E."/>
            <person name="Merenyi Z."/>
            <person name="Sahu N."/>
            <person name="Viragh M."/>
            <person name="Koszo T."/>
            <person name="Mondo S."/>
            <person name="Kiss B."/>
            <person name="Balint B."/>
            <person name="Kues U."/>
            <person name="Barry K."/>
            <person name="Hegedus J.C."/>
            <person name="Henrissat B."/>
            <person name="Johnson J."/>
            <person name="Lipzen A."/>
            <person name="Ohm R."/>
            <person name="Nagy I."/>
            <person name="Pangilinan J."/>
            <person name="Yan J."/>
            <person name="Xiong Y."/>
            <person name="Grigoriev I.V."/>
            <person name="Hibbett D.S."/>
            <person name="Nagy L.G."/>
        </authorList>
    </citation>
    <scope>NUCLEOTIDE SEQUENCE [LARGE SCALE GENOMIC DNA]</scope>
    <source>
        <strain evidence="2 3">SZMC22713</strain>
    </source>
</reference>
<keyword evidence="1" id="KW-1133">Transmembrane helix</keyword>
<protein>
    <submittedName>
        <fullName evidence="2">Uncharacterized protein</fullName>
    </submittedName>
</protein>
<dbReference type="EMBL" id="ML170160">
    <property type="protein sequence ID" value="TDL27152.1"/>
    <property type="molecule type" value="Genomic_DNA"/>
</dbReference>
<evidence type="ECO:0000313" key="3">
    <source>
        <dbReference type="Proteomes" id="UP000294933"/>
    </source>
</evidence>
<sequence>MFGTTTTRSSAVAHESYDAFAQSDDTTYMLYISVSVPFPSFVSFAVSPGIFALRA</sequence>